<feature type="region of interest" description="Disordered" evidence="8">
    <location>
        <begin position="184"/>
        <end position="264"/>
    </location>
</feature>
<evidence type="ECO:0000256" key="7">
    <source>
        <dbReference type="SAM" id="Coils"/>
    </source>
</evidence>
<dbReference type="EMBL" id="JAGXEW010000005">
    <property type="protein sequence ID" value="KAK1171727.1"/>
    <property type="molecule type" value="Genomic_DNA"/>
</dbReference>
<feature type="region of interest" description="Disordered" evidence="8">
    <location>
        <begin position="928"/>
        <end position="1067"/>
    </location>
</feature>
<organism evidence="10 11">
    <name type="scientific">Acipenser oxyrinchus oxyrinchus</name>
    <dbReference type="NCBI Taxonomy" id="40147"/>
    <lineage>
        <taxon>Eukaryota</taxon>
        <taxon>Metazoa</taxon>
        <taxon>Chordata</taxon>
        <taxon>Craniata</taxon>
        <taxon>Vertebrata</taxon>
        <taxon>Euteleostomi</taxon>
        <taxon>Actinopterygii</taxon>
        <taxon>Chondrostei</taxon>
        <taxon>Acipenseriformes</taxon>
        <taxon>Acipenseridae</taxon>
        <taxon>Acipenser</taxon>
    </lineage>
</organism>
<feature type="region of interest" description="Disordered" evidence="8">
    <location>
        <begin position="734"/>
        <end position="819"/>
    </location>
</feature>
<feature type="compositionally biased region" description="Basic and acidic residues" evidence="8">
    <location>
        <begin position="933"/>
        <end position="957"/>
    </location>
</feature>
<feature type="region of interest" description="Disordered" evidence="8">
    <location>
        <begin position="1"/>
        <end position="153"/>
    </location>
</feature>
<dbReference type="Proteomes" id="UP001230051">
    <property type="component" value="Unassembled WGS sequence"/>
</dbReference>
<dbReference type="Pfam" id="PF22623">
    <property type="entry name" value="zf-CCCH_9"/>
    <property type="match status" value="1"/>
</dbReference>
<evidence type="ECO:0000259" key="9">
    <source>
        <dbReference type="PROSITE" id="PS50103"/>
    </source>
</evidence>
<feature type="compositionally biased region" description="Basic and acidic residues" evidence="8">
    <location>
        <begin position="243"/>
        <end position="257"/>
    </location>
</feature>
<feature type="compositionally biased region" description="Low complexity" evidence="8">
    <location>
        <begin position="94"/>
        <end position="105"/>
    </location>
</feature>
<keyword evidence="2 6" id="KW-0479">Metal-binding</keyword>
<dbReference type="PROSITE" id="PS50103">
    <property type="entry name" value="ZF_C3H1"/>
    <property type="match status" value="3"/>
</dbReference>
<evidence type="ECO:0000313" key="10">
    <source>
        <dbReference type="EMBL" id="KAK1171727.1"/>
    </source>
</evidence>
<feature type="coiled-coil region" evidence="7">
    <location>
        <begin position="367"/>
        <end position="394"/>
    </location>
</feature>
<dbReference type="GO" id="GO:0005634">
    <property type="term" value="C:nucleus"/>
    <property type="evidence" value="ECO:0007669"/>
    <property type="project" value="TreeGrafter"/>
</dbReference>
<keyword evidence="4 6" id="KW-0863">Zinc-finger</keyword>
<feature type="zinc finger region" description="C3H1-type" evidence="6">
    <location>
        <begin position="311"/>
        <end position="338"/>
    </location>
</feature>
<feature type="compositionally biased region" description="Basic and acidic residues" evidence="8">
    <location>
        <begin position="749"/>
        <end position="778"/>
    </location>
</feature>
<dbReference type="InterPro" id="IPR054361">
    <property type="entry name" value="Znf-CCCH_ZC3H4/6/8"/>
</dbReference>
<feature type="compositionally biased region" description="Basic residues" evidence="8">
    <location>
        <begin position="215"/>
        <end position="242"/>
    </location>
</feature>
<gene>
    <name evidence="10" type="primary">ZC3H6</name>
    <name evidence="10" type="ORF">AOXY_G6629</name>
</gene>
<proteinExistence type="predicted"/>
<accession>A0AAD8GCE4</accession>
<feature type="compositionally biased region" description="Basic and acidic residues" evidence="8">
    <location>
        <begin position="680"/>
        <end position="703"/>
    </location>
</feature>
<keyword evidence="3" id="KW-0677">Repeat</keyword>
<dbReference type="PANTHER" id="PTHR13119">
    <property type="entry name" value="ZINC FINGER CCCH DOMAIN-CONTAINING PROTEI"/>
    <property type="match status" value="1"/>
</dbReference>
<dbReference type="PANTHER" id="PTHR13119:SF22">
    <property type="entry name" value="ZINC FINGER CCCH DOMAIN-CONTAINING PROTEIN 6"/>
    <property type="match status" value="1"/>
</dbReference>
<feature type="compositionally biased region" description="Low complexity" evidence="8">
    <location>
        <begin position="640"/>
        <end position="655"/>
    </location>
</feature>
<evidence type="ECO:0000256" key="1">
    <source>
        <dbReference type="ARBA" id="ARBA00022553"/>
    </source>
</evidence>
<dbReference type="AlphaFoldDB" id="A0AAD8GCE4"/>
<dbReference type="Gene3D" id="4.10.1000.10">
    <property type="entry name" value="Zinc finger, CCCH-type"/>
    <property type="match status" value="1"/>
</dbReference>
<feature type="zinc finger region" description="C3H1-type" evidence="6">
    <location>
        <begin position="286"/>
        <end position="308"/>
    </location>
</feature>
<feature type="compositionally biased region" description="Polar residues" evidence="8">
    <location>
        <begin position="986"/>
        <end position="995"/>
    </location>
</feature>
<feature type="compositionally biased region" description="Polar residues" evidence="8">
    <location>
        <begin position="1137"/>
        <end position="1152"/>
    </location>
</feature>
<feature type="compositionally biased region" description="Polar residues" evidence="8">
    <location>
        <begin position="734"/>
        <end position="745"/>
    </location>
</feature>
<feature type="compositionally biased region" description="Basic and acidic residues" evidence="8">
    <location>
        <begin position="1155"/>
        <end position="1165"/>
    </location>
</feature>
<feature type="domain" description="C3H1-type" evidence="9">
    <location>
        <begin position="286"/>
        <end position="308"/>
    </location>
</feature>
<feature type="compositionally biased region" description="Basic and acidic residues" evidence="8">
    <location>
        <begin position="51"/>
        <end position="64"/>
    </location>
</feature>
<feature type="compositionally biased region" description="Polar residues" evidence="8">
    <location>
        <begin position="128"/>
        <end position="137"/>
    </location>
</feature>
<feature type="region of interest" description="Disordered" evidence="8">
    <location>
        <begin position="1128"/>
        <end position="1175"/>
    </location>
</feature>
<feature type="region of interest" description="Disordered" evidence="8">
    <location>
        <begin position="637"/>
        <end position="659"/>
    </location>
</feature>
<protein>
    <submittedName>
        <fullName evidence="10">Zinc finger CCCH domain-containing protein 6 isoform X1</fullName>
    </submittedName>
</protein>
<keyword evidence="5 6" id="KW-0862">Zinc</keyword>
<dbReference type="SUPFAM" id="SSF90229">
    <property type="entry name" value="CCCH zinc finger"/>
    <property type="match status" value="3"/>
</dbReference>
<feature type="region of interest" description="Disordered" evidence="8">
    <location>
        <begin position="678"/>
        <end position="715"/>
    </location>
</feature>
<evidence type="ECO:0000256" key="6">
    <source>
        <dbReference type="PROSITE-ProRule" id="PRU00723"/>
    </source>
</evidence>
<dbReference type="GO" id="GO:0008270">
    <property type="term" value="F:zinc ion binding"/>
    <property type="evidence" value="ECO:0007669"/>
    <property type="project" value="UniProtKB-KW"/>
</dbReference>
<feature type="compositionally biased region" description="Basic residues" evidence="8">
    <location>
        <begin position="65"/>
        <end position="93"/>
    </location>
</feature>
<dbReference type="GO" id="GO:0045892">
    <property type="term" value="P:negative regulation of DNA-templated transcription"/>
    <property type="evidence" value="ECO:0007669"/>
    <property type="project" value="InterPro"/>
</dbReference>
<keyword evidence="11" id="KW-1185">Reference proteome</keyword>
<feature type="domain" description="C3H1-type" evidence="9">
    <location>
        <begin position="311"/>
        <end position="338"/>
    </location>
</feature>
<feature type="compositionally biased region" description="Basic residues" evidence="8">
    <location>
        <begin position="794"/>
        <end position="806"/>
    </location>
</feature>
<dbReference type="InterPro" id="IPR000571">
    <property type="entry name" value="Znf_CCCH"/>
</dbReference>
<sequence length="1175" mass="130658">MAFTSLFSNPPNPVLDKNMTGSELARDEREDDELEDGEIDDEGIGIDDEGKESKEEDKDKDEKPHRKSRKKHRKDRGKRKAKKRRRDRHKHHSPSSGDSSDYSYESDFEHSERQHKKPCPAFRDYDIPSTQHGQSSGDYMKPQKPALNKKKEFDTFSDYSEEKYDYGEDDDFADELNLYRHAKETTEPGPDKVPPMGQMKKQNMKGVQKGAGQKGKGRGVGRGRGMQKNKKQKGKNWGRGRGRGADQGRDGFKEDGKGPINAQKKRPIMSQEFINQHTVQHNGRYICKYFLEGRCIKGDQCKFEHDLVVPEKKKEICKFYIQGFCSKGENCIYMHNEYPCKFFHTGAKCYQGDNCKFSHEPLTDVTRELLEKVLNTEEETMNEDKMELEDLRKQGIAPLPKPPPGVGLLPTPGPVGGPQEGSPCQGGQKKIPSLFEIVVQPTVDLAQKIGLRPNFYNSSSPPGPQFHGNAPPPEQIIVGGQDDLPPGPNGPPVPPGSPGSFGQPHHSGPPGVYCPPMPQIPSGQSMPCGFPGPHNLPPMHSQSTGAPLVQPAFSGLQGNAHGNRLRENPQQTLLPAPGLAYQQMPADQQMQQNISYQAMQNPADFFNNYYSNQAVHSLEPTEFTEEEARTMDKLTYSSMQDSQQSGTESDSSSSQKPAVHVPDFLPAMQKALFLRLSQKQHGDEHHKKENRTQEMVRKEKDETVNWYSSDDEEDGSSVTAILKTLKKQSEILKNQQQSATTQQNICDPRLQKEKNAPSDPRMKCDPRHGASREMRKSTDSASSDPRLVRDPRKIKPQGSPRHHSHVKQPVGDDDEDGERELREKAANIPLEPLPGVALRDPRCQLKQFSHIKVDIILSKPAFAKHVVWASEDLIPLPLPKQEHSINLPLPPLIAEARLNNCHDVLNDSNQNVMPLDSRRAKDIKTKVCGHINKPPDTKASPDKPMDPRLHKALDPRLHRSSSMDSQHCATKDSHLGSTDPCISRGNVGSLQSSRTAPAKLEQDKLPPYAPKLSSTGGGLGSPATLLGGISLYDPRNQNQLSSKEEEEHPKKLTMTKHPSKEEHVQSSLLPVSNVVSAPDSMSVDCSLDAPADKYNSYNKHQPTPRAANSPSASAVHNLPIAALAGLIRPPYTDPRQTKQTGQASQLQESDLNGQPDDKPLKDMFKTFDPTASPFC</sequence>
<comment type="caution">
    <text evidence="10">The sequence shown here is derived from an EMBL/GenBank/DDBJ whole genome shotgun (WGS) entry which is preliminary data.</text>
</comment>
<evidence type="ECO:0000256" key="3">
    <source>
        <dbReference type="ARBA" id="ARBA00022737"/>
    </source>
</evidence>
<keyword evidence="7" id="KW-0175">Coiled coil</keyword>
<name>A0AAD8GCE4_ACIOX</name>
<feature type="domain" description="C3H1-type" evidence="9">
    <location>
        <begin position="339"/>
        <end position="362"/>
    </location>
</feature>
<feature type="region of interest" description="Disordered" evidence="8">
    <location>
        <begin position="456"/>
        <end position="511"/>
    </location>
</feature>
<evidence type="ECO:0000256" key="5">
    <source>
        <dbReference type="ARBA" id="ARBA00022833"/>
    </source>
</evidence>
<dbReference type="Pfam" id="PF14608">
    <property type="entry name" value="zf-CCCH_2"/>
    <property type="match status" value="2"/>
</dbReference>
<evidence type="ECO:0000256" key="2">
    <source>
        <dbReference type="ARBA" id="ARBA00022723"/>
    </source>
</evidence>
<keyword evidence="1" id="KW-0597">Phosphoprotein</keyword>
<dbReference type="SMART" id="SM00356">
    <property type="entry name" value="ZnF_C3H1"/>
    <property type="match status" value="3"/>
</dbReference>
<feature type="zinc finger region" description="C3H1-type" evidence="6">
    <location>
        <begin position="339"/>
        <end position="362"/>
    </location>
</feature>
<dbReference type="InterPro" id="IPR036855">
    <property type="entry name" value="Znf_CCCH_sf"/>
</dbReference>
<evidence type="ECO:0000313" key="11">
    <source>
        <dbReference type="Proteomes" id="UP001230051"/>
    </source>
</evidence>
<dbReference type="GO" id="GO:0003723">
    <property type="term" value="F:RNA binding"/>
    <property type="evidence" value="ECO:0007669"/>
    <property type="project" value="InterPro"/>
</dbReference>
<reference evidence="10" key="1">
    <citation type="submission" date="2022-02" db="EMBL/GenBank/DDBJ databases">
        <title>Atlantic sturgeon de novo genome assembly.</title>
        <authorList>
            <person name="Stock M."/>
            <person name="Klopp C."/>
            <person name="Guiguen Y."/>
            <person name="Cabau C."/>
            <person name="Parinello H."/>
            <person name="Santidrian Yebra-Pimentel E."/>
            <person name="Kuhl H."/>
            <person name="Dirks R.P."/>
            <person name="Guessner J."/>
            <person name="Wuertz S."/>
            <person name="Du K."/>
            <person name="Schartl M."/>
        </authorList>
    </citation>
    <scope>NUCLEOTIDE SEQUENCE</scope>
    <source>
        <strain evidence="10">STURGEONOMICS-FGT-2020</strain>
        <tissue evidence="10">Whole blood</tissue>
    </source>
</reference>
<feature type="compositionally biased region" description="Acidic residues" evidence="8">
    <location>
        <begin position="29"/>
        <end position="50"/>
    </location>
</feature>
<feature type="compositionally biased region" description="Pro residues" evidence="8">
    <location>
        <begin position="485"/>
        <end position="497"/>
    </location>
</feature>
<feature type="compositionally biased region" description="Low complexity" evidence="8">
    <location>
        <begin position="498"/>
        <end position="511"/>
    </location>
</feature>
<evidence type="ECO:0000256" key="8">
    <source>
        <dbReference type="SAM" id="MobiDB-lite"/>
    </source>
</evidence>
<dbReference type="FunFam" id="4.10.1000.10:FF:000007">
    <property type="entry name" value="Zinc finger CCCH domain-containing protein 6"/>
    <property type="match status" value="1"/>
</dbReference>
<dbReference type="InterPro" id="IPR045124">
    <property type="entry name" value="Su(sable)-like"/>
</dbReference>
<evidence type="ECO:0000256" key="4">
    <source>
        <dbReference type="ARBA" id="ARBA00022771"/>
    </source>
</evidence>